<protein>
    <submittedName>
        <fullName evidence="1">Uncharacterized protein</fullName>
    </submittedName>
</protein>
<name>A0A1V3X3S6_MYCKA</name>
<dbReference type="EMBL" id="MVBN01000005">
    <property type="protein sequence ID" value="OOK73131.1"/>
    <property type="molecule type" value="Genomic_DNA"/>
</dbReference>
<accession>A0A1V3X3S6</accession>
<dbReference type="Proteomes" id="UP000188532">
    <property type="component" value="Unassembled WGS sequence"/>
</dbReference>
<reference evidence="1 2" key="1">
    <citation type="submission" date="2017-02" db="EMBL/GenBank/DDBJ databases">
        <title>Complete genome sequences of Mycobacterium kansasii strains isolated from rhesus macaques.</title>
        <authorList>
            <person name="Panda A."/>
            <person name="Nagaraj S."/>
            <person name="Zhao X."/>
            <person name="Tettelin H."/>
            <person name="Detolla L.J."/>
        </authorList>
    </citation>
    <scope>NUCLEOTIDE SEQUENCE [LARGE SCALE GENOMIC DNA]</scope>
    <source>
        <strain evidence="1 2">11-3469</strain>
    </source>
</reference>
<sequence>MGSTSSAKGRYRWTGIEVPRCGFHAGWPGRGGPEGLMTVRADRYASGVSGLVTVVAPGL</sequence>
<evidence type="ECO:0000313" key="2">
    <source>
        <dbReference type="Proteomes" id="UP000188532"/>
    </source>
</evidence>
<dbReference type="AlphaFoldDB" id="A0A1V3X3S6"/>
<evidence type="ECO:0000313" key="1">
    <source>
        <dbReference type="EMBL" id="OOK73131.1"/>
    </source>
</evidence>
<gene>
    <name evidence="1" type="ORF">BZL29_5167</name>
</gene>
<proteinExistence type="predicted"/>
<comment type="caution">
    <text evidence="1">The sequence shown here is derived from an EMBL/GenBank/DDBJ whole genome shotgun (WGS) entry which is preliminary data.</text>
</comment>
<organism evidence="1 2">
    <name type="scientific">Mycobacterium kansasii</name>
    <dbReference type="NCBI Taxonomy" id="1768"/>
    <lineage>
        <taxon>Bacteria</taxon>
        <taxon>Bacillati</taxon>
        <taxon>Actinomycetota</taxon>
        <taxon>Actinomycetes</taxon>
        <taxon>Mycobacteriales</taxon>
        <taxon>Mycobacteriaceae</taxon>
        <taxon>Mycobacterium</taxon>
    </lineage>
</organism>